<dbReference type="Pfam" id="PF03108">
    <property type="entry name" value="DBD_Tnp_Mut"/>
    <property type="match status" value="1"/>
</dbReference>
<dbReference type="PANTHER" id="PTHR31973:SF187">
    <property type="entry name" value="MUTATOR TRANSPOSASE MUDRA PROTEIN"/>
    <property type="match status" value="1"/>
</dbReference>
<evidence type="ECO:0000313" key="7">
    <source>
        <dbReference type="Proteomes" id="UP000233551"/>
    </source>
</evidence>
<dbReference type="InterPro" id="IPR006564">
    <property type="entry name" value="Znf_PMZ"/>
</dbReference>
<dbReference type="PANTHER" id="PTHR31973">
    <property type="entry name" value="POLYPROTEIN, PUTATIVE-RELATED"/>
    <property type="match status" value="1"/>
</dbReference>
<keyword evidence="7" id="KW-1185">Reference proteome</keyword>
<dbReference type="Pfam" id="PF04434">
    <property type="entry name" value="SWIM"/>
    <property type="match status" value="1"/>
</dbReference>
<organism evidence="6 7">
    <name type="scientific">Punica granatum</name>
    <name type="common">Pomegranate</name>
    <dbReference type="NCBI Taxonomy" id="22663"/>
    <lineage>
        <taxon>Eukaryota</taxon>
        <taxon>Viridiplantae</taxon>
        <taxon>Streptophyta</taxon>
        <taxon>Embryophyta</taxon>
        <taxon>Tracheophyta</taxon>
        <taxon>Spermatophyta</taxon>
        <taxon>Magnoliopsida</taxon>
        <taxon>eudicotyledons</taxon>
        <taxon>Gunneridae</taxon>
        <taxon>Pentapetalae</taxon>
        <taxon>rosids</taxon>
        <taxon>malvids</taxon>
        <taxon>Myrtales</taxon>
        <taxon>Lythraceae</taxon>
        <taxon>Punica</taxon>
    </lineage>
</organism>
<feature type="domain" description="SWIM-type" evidence="5">
    <location>
        <begin position="74"/>
        <end position="106"/>
    </location>
</feature>
<keyword evidence="3" id="KW-0862">Zinc</keyword>
<keyword evidence="2 4" id="KW-0863">Zinc-finger</keyword>
<evidence type="ECO:0000259" key="5">
    <source>
        <dbReference type="PROSITE" id="PS50966"/>
    </source>
</evidence>
<evidence type="ECO:0000256" key="1">
    <source>
        <dbReference type="ARBA" id="ARBA00022723"/>
    </source>
</evidence>
<name>A0A2I0K6G3_PUNGR</name>
<accession>A0A2I0K6G3</accession>
<proteinExistence type="predicted"/>
<dbReference type="InterPro" id="IPR004332">
    <property type="entry name" value="Transposase_MuDR"/>
</dbReference>
<comment type="caution">
    <text evidence="6">The sequence shown here is derived from an EMBL/GenBank/DDBJ whole genome shotgun (WGS) entry which is preliminary data.</text>
</comment>
<dbReference type="STRING" id="22663.A0A2I0K6G3"/>
<dbReference type="SMART" id="SM00575">
    <property type="entry name" value="ZnF_PMZ"/>
    <property type="match status" value="1"/>
</dbReference>
<reference evidence="6 7" key="1">
    <citation type="submission" date="2017-11" db="EMBL/GenBank/DDBJ databases">
        <title>De-novo sequencing of pomegranate (Punica granatum L.) genome.</title>
        <authorList>
            <person name="Akparov Z."/>
            <person name="Amiraslanov A."/>
            <person name="Hajiyeva S."/>
            <person name="Abbasov M."/>
            <person name="Kaur K."/>
            <person name="Hamwieh A."/>
            <person name="Solovyev V."/>
            <person name="Salamov A."/>
            <person name="Braich B."/>
            <person name="Kosarev P."/>
            <person name="Mahmoud A."/>
            <person name="Hajiyev E."/>
            <person name="Babayeva S."/>
            <person name="Izzatullayeva V."/>
            <person name="Mammadov A."/>
            <person name="Mammadov A."/>
            <person name="Sharifova S."/>
            <person name="Ojaghi J."/>
            <person name="Eynullazada K."/>
            <person name="Bayramov B."/>
            <person name="Abdulazimova A."/>
            <person name="Shahmuradov I."/>
        </authorList>
    </citation>
    <scope>NUCLEOTIDE SEQUENCE [LARGE SCALE GENOMIC DNA]</scope>
    <source>
        <strain evidence="7">cv. AG2017</strain>
        <tissue evidence="6">Leaf</tissue>
    </source>
</reference>
<sequence>MVEFEHNMMIMKRMNQDAWAWLKRFNPNAWSKAGFSDYSKNDNSLNNTCEQFNSKIVKFREGYKFQVWKRPQCKVVDLGAGTCSCRMWQLTGIPCAHAIACMAYNNLEPEKYVHSWNDYEVGEENNLEGYDVNRQEDQFEYEGAEHVDSGVYWDEECILFNDDAEGHLGEEEEHLGDRSDSENEEEIVVRLSPTTVNMVISSDEEECYISEELVDKCISDDDNGEEELRKYPEFDENATFGEVQLQLHMLFTNLTMFKKAVTDYNVAIGRVFKFVKNDNERVRAKCRSEGCNWEIFCSWCNEVKTFKIKKFVEPHTCARGFKNKQANKKWLAAQLVDELRSYPTMSAHYAFEWFKRYRGIHVDDYKIYRAMKVARKIMEGSETLQYQKLWDYCEELRRRNPNSTFGLTVHRPTLELLPTFDRLYICFNANVQGFKEGCRPLIGLDGCFLKGYYGGQLLSAVTQDGNQHFYMIAIAVVA</sequence>
<gene>
    <name evidence="6" type="ORF">CRG98_015483</name>
</gene>
<dbReference type="InterPro" id="IPR007527">
    <property type="entry name" value="Znf_SWIM"/>
</dbReference>
<dbReference type="AlphaFoldDB" id="A0A2I0K6G3"/>
<evidence type="ECO:0000256" key="2">
    <source>
        <dbReference type="ARBA" id="ARBA00022771"/>
    </source>
</evidence>
<dbReference type="Proteomes" id="UP000233551">
    <property type="component" value="Unassembled WGS sequence"/>
</dbReference>
<dbReference type="PROSITE" id="PS50966">
    <property type="entry name" value="ZF_SWIM"/>
    <property type="match status" value="1"/>
</dbReference>
<evidence type="ECO:0000256" key="4">
    <source>
        <dbReference type="PROSITE-ProRule" id="PRU00325"/>
    </source>
</evidence>
<protein>
    <recommendedName>
        <fullName evidence="5">SWIM-type domain-containing protein</fullName>
    </recommendedName>
</protein>
<dbReference type="EMBL" id="PGOL01000850">
    <property type="protein sequence ID" value="PKI64139.1"/>
    <property type="molecule type" value="Genomic_DNA"/>
</dbReference>
<keyword evidence="1" id="KW-0479">Metal-binding</keyword>
<dbReference type="GO" id="GO:0008270">
    <property type="term" value="F:zinc ion binding"/>
    <property type="evidence" value="ECO:0007669"/>
    <property type="project" value="UniProtKB-KW"/>
</dbReference>
<evidence type="ECO:0000313" key="6">
    <source>
        <dbReference type="EMBL" id="PKI64139.1"/>
    </source>
</evidence>
<evidence type="ECO:0000256" key="3">
    <source>
        <dbReference type="ARBA" id="ARBA00022833"/>
    </source>
</evidence>